<evidence type="ECO:0000256" key="1">
    <source>
        <dbReference type="SAM" id="Phobius"/>
    </source>
</evidence>
<dbReference type="KEGG" id="nha:Nham_4182"/>
<geneLocation type="plasmid" evidence="3">
    <name>pNITHX1</name>
</geneLocation>
<protein>
    <submittedName>
        <fullName evidence="2">Uncharacterized protein</fullName>
    </submittedName>
</protein>
<dbReference type="Proteomes" id="UP000001953">
    <property type="component" value="Plasmid 1"/>
</dbReference>
<gene>
    <name evidence="2" type="ordered locus">Nham_4182</name>
</gene>
<keyword evidence="2" id="KW-0614">Plasmid</keyword>
<sequence length="130" mass="13874">MPNDRPESPAVATRAVLFTAIGFLVFVGISLVVLRIFYGERTGHVVFVPPTLFAKPRLQTNDAADLARLQAEQRGRLGGYAWVDREKGIIAIPIEEAMKRVVARGADAYAPIDSNTSAKQPAGAGGGQSP</sequence>
<dbReference type="AlphaFoldDB" id="Q1QG42"/>
<evidence type="ECO:0000313" key="2">
    <source>
        <dbReference type="EMBL" id="ABE64805.1"/>
    </source>
</evidence>
<dbReference type="RefSeq" id="WP_011504934.1">
    <property type="nucleotide sequence ID" value="NC_007959.1"/>
</dbReference>
<keyword evidence="1" id="KW-0812">Transmembrane</keyword>
<keyword evidence="3" id="KW-1185">Reference proteome</keyword>
<proteinExistence type="predicted"/>
<reference evidence="3" key="1">
    <citation type="submission" date="2006-03" db="EMBL/GenBank/DDBJ databases">
        <title>Complete sequence of plasmid 1 of Nitrobacter hamburgensis X14.</title>
        <authorList>
            <consortium name="US DOE Joint Genome Institute"/>
            <person name="Copeland A."/>
            <person name="Lucas S."/>
            <person name="Lapidus A."/>
            <person name="Barry K."/>
            <person name="Detter J.C."/>
            <person name="Glavina del Rio T."/>
            <person name="Hammon N."/>
            <person name="Israni S."/>
            <person name="Dalin E."/>
            <person name="Tice H."/>
            <person name="Pitluck S."/>
            <person name="Chain P."/>
            <person name="Malfatti S."/>
            <person name="Shin M."/>
            <person name="Vergez L."/>
            <person name="Schmutz J."/>
            <person name="Larimer F."/>
            <person name="Land M."/>
            <person name="Hauser L."/>
            <person name="Kyrpides N."/>
            <person name="Ivanova N."/>
            <person name="Ward B."/>
            <person name="Arp D."/>
            <person name="Klotz M."/>
            <person name="Stein L."/>
            <person name="O'Mullan G."/>
            <person name="Starkenburg S."/>
            <person name="Sayavedra L."/>
            <person name="Poret-Peterson A.T."/>
            <person name="Gentry M.E."/>
            <person name="Bruce D."/>
            <person name="Richardson P."/>
        </authorList>
    </citation>
    <scope>NUCLEOTIDE SEQUENCE [LARGE SCALE GENOMIC DNA]</scope>
    <source>
        <strain evidence="3">DSM 10229 / NCIMB 13809 / X14</strain>
        <plasmid evidence="3">Plasmid pNITHX1</plasmid>
    </source>
</reference>
<dbReference type="OrthoDB" id="129807at2"/>
<dbReference type="HOGENOM" id="CLU_1935803_0_0_5"/>
<name>Q1QG42_NITHX</name>
<keyword evidence="1" id="KW-0472">Membrane</keyword>
<accession>Q1QG42</accession>
<dbReference type="EMBL" id="CP000320">
    <property type="protein sequence ID" value="ABE64805.1"/>
    <property type="molecule type" value="Genomic_DNA"/>
</dbReference>
<evidence type="ECO:0000313" key="3">
    <source>
        <dbReference type="Proteomes" id="UP000001953"/>
    </source>
</evidence>
<organism evidence="2 3">
    <name type="scientific">Nitrobacter hamburgensis (strain DSM 10229 / NCIMB 13809 / X14)</name>
    <dbReference type="NCBI Taxonomy" id="323097"/>
    <lineage>
        <taxon>Bacteria</taxon>
        <taxon>Pseudomonadati</taxon>
        <taxon>Pseudomonadota</taxon>
        <taxon>Alphaproteobacteria</taxon>
        <taxon>Hyphomicrobiales</taxon>
        <taxon>Nitrobacteraceae</taxon>
        <taxon>Nitrobacter</taxon>
    </lineage>
</organism>
<keyword evidence="1" id="KW-1133">Transmembrane helix</keyword>
<feature type="transmembrane region" description="Helical" evidence="1">
    <location>
        <begin position="15"/>
        <end position="38"/>
    </location>
</feature>